<evidence type="ECO:0000313" key="1">
    <source>
        <dbReference type="EMBL" id="SKA80306.1"/>
    </source>
</evidence>
<evidence type="ECO:0000313" key="2">
    <source>
        <dbReference type="Proteomes" id="UP000190027"/>
    </source>
</evidence>
<proteinExistence type="predicted"/>
<dbReference type="AlphaFoldDB" id="A0A1T4WSI6"/>
<dbReference type="EMBL" id="FUYC01000004">
    <property type="protein sequence ID" value="SKA80306.1"/>
    <property type="molecule type" value="Genomic_DNA"/>
</dbReference>
<dbReference type="RefSeq" id="WP_078716902.1">
    <property type="nucleotide sequence ID" value="NZ_FUYC01000004.1"/>
</dbReference>
<sequence length="161" mass="18394">MKIEIIPPKTTPPCERCCTVSMTIKSFKGRRNVEVHLFRPDWPEQEEKQYQWESLIGPCLPEAPCPEGSSRRVVMESFTLQERDRIINYLKEQYATRLTGLRSLPLEFPVPDGLPALCDAEAGKNIGLIRFERIPSYALNLPLRGLFDLSQHPPIVEEVSS</sequence>
<keyword evidence="2" id="KW-1185">Reference proteome</keyword>
<reference evidence="1 2" key="1">
    <citation type="submission" date="2017-02" db="EMBL/GenBank/DDBJ databases">
        <authorList>
            <person name="Peterson S.W."/>
        </authorList>
    </citation>
    <scope>NUCLEOTIDE SEQUENCE [LARGE SCALE GENOMIC DNA]</scope>
    <source>
        <strain evidence="1 2">DSM 16080</strain>
    </source>
</reference>
<dbReference type="OrthoDB" id="5470971at2"/>
<dbReference type="Proteomes" id="UP000190027">
    <property type="component" value="Unassembled WGS sequence"/>
</dbReference>
<organism evidence="1 2">
    <name type="scientific">Paucidesulfovibrio gracilis DSM 16080</name>
    <dbReference type="NCBI Taxonomy" id="1121449"/>
    <lineage>
        <taxon>Bacteria</taxon>
        <taxon>Pseudomonadati</taxon>
        <taxon>Thermodesulfobacteriota</taxon>
        <taxon>Desulfovibrionia</taxon>
        <taxon>Desulfovibrionales</taxon>
        <taxon>Desulfovibrionaceae</taxon>
        <taxon>Paucidesulfovibrio</taxon>
    </lineage>
</organism>
<dbReference type="STRING" id="1121449.SAMN02745704_01329"/>
<protein>
    <submittedName>
        <fullName evidence="1">Uncharacterized protein</fullName>
    </submittedName>
</protein>
<gene>
    <name evidence="1" type="ORF">SAMN02745704_01329</name>
</gene>
<accession>A0A1T4WSI6</accession>
<name>A0A1T4WSI6_9BACT</name>